<dbReference type="SUPFAM" id="SSF55729">
    <property type="entry name" value="Acyl-CoA N-acyltransferases (Nat)"/>
    <property type="match status" value="1"/>
</dbReference>
<proteinExistence type="predicted"/>
<evidence type="ECO:0000313" key="4">
    <source>
        <dbReference type="Proteomes" id="UP001352223"/>
    </source>
</evidence>
<organism evidence="3 4">
    <name type="scientific">Streptomyces kunmingensis</name>
    <dbReference type="NCBI Taxonomy" id="68225"/>
    <lineage>
        <taxon>Bacteria</taxon>
        <taxon>Bacillati</taxon>
        <taxon>Actinomycetota</taxon>
        <taxon>Actinomycetes</taxon>
        <taxon>Kitasatosporales</taxon>
        <taxon>Streptomycetaceae</taxon>
        <taxon>Streptomyces</taxon>
    </lineage>
</organism>
<dbReference type="EMBL" id="JAOZYB010000349">
    <property type="protein sequence ID" value="MEB3966076.1"/>
    <property type="molecule type" value="Genomic_DNA"/>
</dbReference>
<dbReference type="Pfam" id="PF24838">
    <property type="entry name" value="8xMP"/>
    <property type="match status" value="1"/>
</dbReference>
<keyword evidence="4" id="KW-1185">Reference proteome</keyword>
<feature type="transmembrane region" description="Helical" evidence="1">
    <location>
        <begin position="307"/>
        <end position="329"/>
    </location>
</feature>
<keyword evidence="1" id="KW-1133">Transmembrane helix</keyword>
<keyword evidence="1" id="KW-0472">Membrane</keyword>
<dbReference type="Gene3D" id="3.40.630.30">
    <property type="match status" value="1"/>
</dbReference>
<name>A0ABU6CQ48_9ACTN</name>
<feature type="transmembrane region" description="Helical" evidence="1">
    <location>
        <begin position="238"/>
        <end position="258"/>
    </location>
</feature>
<dbReference type="InterPro" id="IPR000182">
    <property type="entry name" value="GNAT_dom"/>
</dbReference>
<feature type="transmembrane region" description="Helical" evidence="1">
    <location>
        <begin position="207"/>
        <end position="226"/>
    </location>
</feature>
<dbReference type="InterPro" id="IPR016181">
    <property type="entry name" value="Acyl_CoA_acyltransferase"/>
</dbReference>
<comment type="caution">
    <text evidence="3">The sequence shown here is derived from an EMBL/GenBank/DDBJ whole genome shotgun (WGS) entry which is preliminary data.</text>
</comment>
<dbReference type="PROSITE" id="PS51186">
    <property type="entry name" value="GNAT"/>
    <property type="match status" value="1"/>
</dbReference>
<accession>A0ABU6CQ48</accession>
<gene>
    <name evidence="3" type="ORF">OKJ48_38515</name>
</gene>
<sequence>MGQDRPIEIVRAGEEHLDAIVALAEERRLDPRDPQAGRAGFLVSDYTRDDYRERLSSAEHFWVAVKGPDVLGYLLAYSDARIGPDEWLNHRIKTTLGAFLVIKQICVSRSAARSGVASRLYHHVLEQWQSSPVIAAVVSVPFNEASTLFHRKLGFEELTRLTPPDGKERMVWVWRKPREAMLQAQYGVAIDLYKHEDVLNWNKLNNFFYITAGLAAALGFTLGQRADPSSSTAGIADTLAIVISVIGLGSAVAFTQMLRFGRRYLGARKNAAMELEEHLSWHGGQRIVGREASMQGNGWLKQSPTGLIMMLLPALVSLCWGTMLVMLALDR</sequence>
<evidence type="ECO:0000313" key="3">
    <source>
        <dbReference type="EMBL" id="MEB3966076.1"/>
    </source>
</evidence>
<reference evidence="3 4" key="1">
    <citation type="submission" date="2022-10" db="EMBL/GenBank/DDBJ databases">
        <authorList>
            <person name="Xie J."/>
            <person name="Shen N."/>
        </authorList>
    </citation>
    <scope>NUCLEOTIDE SEQUENCE [LARGE SCALE GENOMIC DNA]</scope>
    <source>
        <strain evidence="3 4">DSM 41681</strain>
    </source>
</reference>
<dbReference type="RefSeq" id="WP_324774978.1">
    <property type="nucleotide sequence ID" value="NZ_BAAATS010000019.1"/>
</dbReference>
<dbReference type="InterPro" id="IPR056918">
    <property type="entry name" value="8xMP"/>
</dbReference>
<dbReference type="Proteomes" id="UP001352223">
    <property type="component" value="Unassembled WGS sequence"/>
</dbReference>
<dbReference type="Pfam" id="PF00583">
    <property type="entry name" value="Acetyltransf_1"/>
    <property type="match status" value="1"/>
</dbReference>
<protein>
    <submittedName>
        <fullName evidence="3">GNAT family N-acetyltransferase</fullName>
    </submittedName>
</protein>
<evidence type="ECO:0000259" key="2">
    <source>
        <dbReference type="PROSITE" id="PS51186"/>
    </source>
</evidence>
<keyword evidence="1" id="KW-0812">Transmembrane</keyword>
<feature type="domain" description="N-acetyltransferase" evidence="2">
    <location>
        <begin position="7"/>
        <end position="179"/>
    </location>
</feature>
<evidence type="ECO:0000256" key="1">
    <source>
        <dbReference type="SAM" id="Phobius"/>
    </source>
</evidence>